<feature type="transmembrane region" description="Helical" evidence="1">
    <location>
        <begin position="28"/>
        <end position="47"/>
    </location>
</feature>
<feature type="transmembrane region" description="Helical" evidence="1">
    <location>
        <begin position="96"/>
        <end position="123"/>
    </location>
</feature>
<evidence type="ECO:0000313" key="3">
    <source>
        <dbReference type="Proteomes" id="UP000031641"/>
    </source>
</evidence>
<keyword evidence="1" id="KW-1133">Transmembrane helix</keyword>
<proteinExistence type="predicted"/>
<feature type="transmembrane region" description="Helical" evidence="1">
    <location>
        <begin position="59"/>
        <end position="76"/>
    </location>
</feature>
<feature type="transmembrane region" description="Helical" evidence="1">
    <location>
        <begin position="377"/>
        <end position="395"/>
    </location>
</feature>
<keyword evidence="1" id="KW-0812">Transmembrane</keyword>
<gene>
    <name evidence="2" type="ORF">MCAN360_0195</name>
</gene>
<dbReference type="HOGENOM" id="CLU_694114_0_0_14"/>
<name>A0A077L6J2_9BACT</name>
<keyword evidence="3" id="KW-1185">Reference proteome</keyword>
<feature type="transmembrane region" description="Helical" evidence="1">
    <location>
        <begin position="248"/>
        <end position="271"/>
    </location>
</feature>
<dbReference type="AlphaFoldDB" id="A0A077L6J2"/>
<protein>
    <submittedName>
        <fullName evidence="2">Uncharacterized protein</fullName>
    </submittedName>
</protein>
<evidence type="ECO:0000256" key="1">
    <source>
        <dbReference type="SAM" id="Phobius"/>
    </source>
</evidence>
<feature type="transmembrane region" description="Helical" evidence="1">
    <location>
        <begin position="176"/>
        <end position="203"/>
    </location>
</feature>
<accession>A0A077L6J2</accession>
<keyword evidence="1" id="KW-0472">Membrane</keyword>
<dbReference type="KEGG" id="mcan:MCAN360_0195"/>
<dbReference type="Proteomes" id="UP000031641">
    <property type="component" value="Chromosome"/>
</dbReference>
<feature type="transmembrane region" description="Helical" evidence="1">
    <location>
        <begin position="327"/>
        <end position="356"/>
    </location>
</feature>
<reference evidence="3" key="1">
    <citation type="journal article" date="2014" name="Genome Announc.">
        <title>Complete Genome Sequence of Mycoplasma canadense Strain HAZ 360_1 from Bovine Mastitic Milk in Japan.</title>
        <authorList>
            <person name="Hata E."/>
        </authorList>
    </citation>
    <scope>NUCLEOTIDE SEQUENCE [LARGE SCALE GENOMIC DNA]</scope>
    <source>
        <strain evidence="3">HAZ360_1</strain>
    </source>
</reference>
<sequence>MLLCAEWIVTTLSSYSLASSVFSAFSSFSFSSVALVLAASIFCLNSVYFSKLASVCKPCFASLITFSNSVLIWANLSPSNDFRSSVASFSKVSYCFLASSVFSAFSSFSFSSVALVLAASIFCLNSVYFSKLASVCKPCFASLITFSNSVLIWANLSPSNDFRSSVASFSKVSYCFLASSVFSAFSSFSFSSVALVLAASIFCLNSVYFSKLASVCKPCFASLITFSNSVLIWANLSPSNDFRSSVASFSKVSYCFLASSVFSLEIVGFWGETIDSSPKGFSLLPWDFCSSLFICFSKSTIFLAASFKSFCKSFLFFSFCDIEEIKVSILVFNALYSFFIFSSSSFSFGVVSFLLSQAADIIGNVVKGAKKPKVNKNFFSFFIYINLPFIFLNFISL</sequence>
<organism evidence="2 3">
    <name type="scientific">Metamycoplasma canadense</name>
    <dbReference type="NCBI Taxonomy" id="29554"/>
    <lineage>
        <taxon>Bacteria</taxon>
        <taxon>Bacillati</taxon>
        <taxon>Mycoplasmatota</taxon>
        <taxon>Mycoplasmoidales</taxon>
        <taxon>Metamycoplasmataceae</taxon>
        <taxon>Metamycoplasma</taxon>
    </lineage>
</organism>
<dbReference type="EMBL" id="AP014631">
    <property type="protein sequence ID" value="BAP39436.1"/>
    <property type="molecule type" value="Genomic_DNA"/>
</dbReference>
<evidence type="ECO:0000313" key="2">
    <source>
        <dbReference type="EMBL" id="BAP39436.1"/>
    </source>
</evidence>
<feature type="transmembrane region" description="Helical" evidence="1">
    <location>
        <begin position="135"/>
        <end position="156"/>
    </location>
</feature>